<comment type="caution">
    <text evidence="2">The sequence shown here is derived from an EMBL/GenBank/DDBJ whole genome shotgun (WGS) entry which is preliminary data.</text>
</comment>
<dbReference type="Proteomes" id="UP000265618">
    <property type="component" value="Unassembled WGS sequence"/>
</dbReference>
<organism evidence="2 3">
    <name type="scientific">Kipferlia bialata</name>
    <dbReference type="NCBI Taxonomy" id="797122"/>
    <lineage>
        <taxon>Eukaryota</taxon>
        <taxon>Metamonada</taxon>
        <taxon>Carpediemonas-like organisms</taxon>
        <taxon>Kipferlia</taxon>
    </lineage>
</organism>
<evidence type="ECO:0000313" key="3">
    <source>
        <dbReference type="Proteomes" id="UP000265618"/>
    </source>
</evidence>
<evidence type="ECO:0000313" key="2">
    <source>
        <dbReference type="EMBL" id="GIQ79474.1"/>
    </source>
</evidence>
<feature type="compositionally biased region" description="Low complexity" evidence="1">
    <location>
        <begin position="471"/>
        <end position="481"/>
    </location>
</feature>
<proteinExistence type="predicted"/>
<feature type="compositionally biased region" description="Basic and acidic residues" evidence="1">
    <location>
        <begin position="483"/>
        <end position="503"/>
    </location>
</feature>
<feature type="region of interest" description="Disordered" evidence="1">
    <location>
        <begin position="471"/>
        <end position="505"/>
    </location>
</feature>
<dbReference type="EMBL" id="BDIP01000012">
    <property type="protein sequence ID" value="GIQ79474.1"/>
    <property type="molecule type" value="Genomic_DNA"/>
</dbReference>
<feature type="region of interest" description="Disordered" evidence="1">
    <location>
        <begin position="968"/>
        <end position="1005"/>
    </location>
</feature>
<keyword evidence="3" id="KW-1185">Reference proteome</keyword>
<reference evidence="2 3" key="1">
    <citation type="journal article" date="2018" name="PLoS ONE">
        <title>The draft genome of Kipferlia bialata reveals reductive genome evolution in fornicate parasites.</title>
        <authorList>
            <person name="Tanifuji G."/>
            <person name="Takabayashi S."/>
            <person name="Kume K."/>
            <person name="Takagi M."/>
            <person name="Nakayama T."/>
            <person name="Kamikawa R."/>
            <person name="Inagaki Y."/>
            <person name="Hashimoto T."/>
        </authorList>
    </citation>
    <scope>NUCLEOTIDE SEQUENCE [LARGE SCALE GENOMIC DNA]</scope>
    <source>
        <strain evidence="2">NY0173</strain>
    </source>
</reference>
<feature type="compositionally biased region" description="Low complexity" evidence="1">
    <location>
        <begin position="968"/>
        <end position="981"/>
    </location>
</feature>
<evidence type="ECO:0000256" key="1">
    <source>
        <dbReference type="SAM" id="MobiDB-lite"/>
    </source>
</evidence>
<gene>
    <name evidence="2" type="ORF">KIPB_000122</name>
</gene>
<accession>A0A9K3CPY9</accession>
<sequence>MKVVNPGPPGLPPIVSIGPYARFPVYGLPLVASRVPEGEREGEREWRVDGEYSAEDVTKQKRHGLRALMKCFSQWTCTHSPIVHSPNEERLTIVCLPHYAQMLGNASFLIPHMFRVHSTLIHVMDTRLNQRVTLPPEAIERLTGHTSYTSILNTFKEVSSDASDASSVSNAVYLPPPSVSLCLRPDLFVEESEVLREYQAFILSLPHTAYYGGGVTHLTNAKESLQTVYDAALSVSRDTHVQILSAAVTCVLNRVRRFKQVLMAGIYSPEQYVQIQTLLGQAQGAEPQWQVRVTGFVSSAAEVLKQLQTERLAAHRCMCTQLNGLVTWTSTLASGIQERLRCMTRLSVDTHGALVADQDSEEREDRETCDAASRLADEPPGTFDYLFNEVSYPSDSLVHTNGSMAGLSTDDHVEKLLSDAGLLVAFEASTGLPVVPRDLCQPTSGAETCESVLSAAVAKASSSTIAGTIGTMGTIGTVGSETEGERETKAEGETETEGERETESISAAEPLPRFVGYTRPQKKSDVSVEAVSAELLRLLKAGRRGVALIEEWAGLLGMQGLSVSPSLASVPGNPHMVHRCMQLLRVASDIEVLLSSVPVADQDAPGLTRTLDEMRSLVLSCAANTPIKAAKDALEGLEAGKADMCTALRDVPNLSFPVALRQKEMQLRPTIGLLSLVCSPSLHHRHLDVLESQTGLPVLRLTEISPNNLVEAGGLNNLPAIQLAVDTADEEAQVESRLDACERAMNSWTSEVWGERIVRQEDVFTTCGFPIPPNFFETLRSMILYVQRDVGAKYAAPITARARLVEKTMLWAMHSGSLLRMVQQYLALGVMLMAHSEEHRAFYFGGVDKWYSIRKSVRRKCKNRLLDVLIDSDFTDNLHNLLSGIVPTLLKLQQRPIYESLHASDKTDSGYRGLMTLPNNPSFLQAPMIQPIPATIESMSEEGERFVGIIPLPLFSVNGFLVAKVPKAAKSSKKPSSTEPAKGSKGTKDNGDGAEGEGEREDEDTWEITAITSLTRETGMADVLRLKTRVPLPSIRGYIPRDVRLPMREAVRRDCESAIAHLEGGDMDKFWTGHTYHAQYIGLSVWVHDTLRKATVSSEGLSALEQAVREVKAQTALPTDIAEGVRVGPKYLSTVAVPEWCDRVLSGLEEGSMMHVPVLNMPCVSRYMFKDKAPLCFSSLGVHHRHVVHDWMGGVNLGELLNYGEAASMNLDQVTPLLDTDGSSAQLGALVAKGITVGHLVYLLGAENASPAHLSVIMDIAYTMEAGGELPYASGPNTPHSKVADSDLCIVRNPLGSATPHASEHTIGGLVLFLPVLPSGSFAVPPHLPRNTPIRYIDVRPPPDKLRFIPKVTGKPCLALRTTYAEADPSIFLDPSDVAIAMAIRYKGDDGDRVADEDSESHDDIDMGDSPETAVYKYMAMSFNPYEREGVLGAVSAAFGSSIDNERDEPPPDFGEGQGILTGEGVYATKWLSALLDAPGESMWVYTPCLHTAKAIVEEAAKLCGASTSFHRDPIAAQRSLKHRAKGSGEEREWMLLDMSFDPKGQALGGYGEENHLRLAMLSKAAPPMRTVYISTGLPSHTYFKLHTMVVNYGMVYTPGAFRQSLALHTGVEPDLNSQDSVKYFFGVIGRFLEVLDVNLSSCEGSFVQAAMWWLLSEQGIMTLTPTKVDIDISRAKEGVIHASQPHVEPTLFGLPNVGPVLSIVPSTDFFTSYGDNSPLGHTIALFMVGFATVYTSYTLLTAVQAAFGGEYEHMLGIYILTLEHALRSLRAVHPGFAMLKEQTLERCFPEGLDPCAYEPLRYNASTCELETYTLRDPMETDDFFMTHPRWSIAPVITTTNRAFAHIMAACMTFGVPCIINSTRSVGKSWACAAATNLLPSYIQTVTDVSVGGRLDGLSNHVTRAADGSIVPLFANGLVACLQDEVHSVEELLSHPVIRTLASRTASAVNLNTGSDIWSMGDIRSKSLPTEQNDGLASAFSPARLEGITLLAETHLDLSTKTPLVRSIASFAVTLNADQLIDIGLVESLLATMPMDPKSPPAYRGALLNVLLAMCDFLDMSPLRILDSVRRLGLLATKKDPRMYYITATNLFVSGMRISGKLFSSDEKKEALKCLAPMFKASIRITVLPDERRIWSDILTALHSGPGAPAPKIVPTLLSTAVQTECWMAVNNTVAQTVEDIGNY</sequence>
<feature type="compositionally biased region" description="Acidic residues" evidence="1">
    <location>
        <begin position="992"/>
        <end position="1005"/>
    </location>
</feature>
<protein>
    <submittedName>
        <fullName evidence="2">Uncharacterized protein</fullName>
    </submittedName>
</protein>
<name>A0A9K3CPY9_9EUKA</name>